<evidence type="ECO:0000313" key="2">
    <source>
        <dbReference type="EMBL" id="MFC0471646.1"/>
    </source>
</evidence>
<evidence type="ECO:0000313" key="3">
    <source>
        <dbReference type="Proteomes" id="UP001589838"/>
    </source>
</evidence>
<keyword evidence="1" id="KW-0472">Membrane</keyword>
<name>A0ABV6KIK4_9BACI</name>
<proteinExistence type="predicted"/>
<dbReference type="Proteomes" id="UP001589838">
    <property type="component" value="Unassembled WGS sequence"/>
</dbReference>
<keyword evidence="3" id="KW-1185">Reference proteome</keyword>
<sequence length="106" mass="11962">MKRFFQNTAKVSFASLIATISVSALFLCLITFASYEASAFQLFGKIVIAVSLPFLILNPLFGFIYSFLIKGKRKIVYILLHFICIATISVVSLIVFMFRYFVPFGP</sequence>
<feature type="transmembrane region" description="Helical" evidence="1">
    <location>
        <begin position="46"/>
        <end position="68"/>
    </location>
</feature>
<keyword evidence="1" id="KW-0812">Transmembrane</keyword>
<protein>
    <submittedName>
        <fullName evidence="2">Uncharacterized protein</fullName>
    </submittedName>
</protein>
<evidence type="ECO:0000256" key="1">
    <source>
        <dbReference type="SAM" id="Phobius"/>
    </source>
</evidence>
<dbReference type="RefSeq" id="WP_335961674.1">
    <property type="nucleotide sequence ID" value="NZ_JAXBLX010000019.1"/>
</dbReference>
<accession>A0ABV6KIK4</accession>
<organism evidence="2 3">
    <name type="scientific">Halalkalibacter kiskunsagensis</name>
    <dbReference type="NCBI Taxonomy" id="1548599"/>
    <lineage>
        <taxon>Bacteria</taxon>
        <taxon>Bacillati</taxon>
        <taxon>Bacillota</taxon>
        <taxon>Bacilli</taxon>
        <taxon>Bacillales</taxon>
        <taxon>Bacillaceae</taxon>
        <taxon>Halalkalibacter</taxon>
    </lineage>
</organism>
<dbReference type="EMBL" id="JBHLUX010000036">
    <property type="protein sequence ID" value="MFC0471646.1"/>
    <property type="molecule type" value="Genomic_DNA"/>
</dbReference>
<reference evidence="2 3" key="1">
    <citation type="submission" date="2024-09" db="EMBL/GenBank/DDBJ databases">
        <authorList>
            <person name="Sun Q."/>
            <person name="Mori K."/>
        </authorList>
    </citation>
    <scope>NUCLEOTIDE SEQUENCE [LARGE SCALE GENOMIC DNA]</scope>
    <source>
        <strain evidence="2 3">NCAIM B.02610</strain>
    </source>
</reference>
<keyword evidence="1" id="KW-1133">Transmembrane helix</keyword>
<feature type="transmembrane region" description="Helical" evidence="1">
    <location>
        <begin position="12"/>
        <end position="34"/>
    </location>
</feature>
<gene>
    <name evidence="2" type="ORF">ACFFHM_14380</name>
</gene>
<feature type="transmembrane region" description="Helical" evidence="1">
    <location>
        <begin position="75"/>
        <end position="102"/>
    </location>
</feature>
<comment type="caution">
    <text evidence="2">The sequence shown here is derived from an EMBL/GenBank/DDBJ whole genome shotgun (WGS) entry which is preliminary data.</text>
</comment>